<dbReference type="NCBIfam" id="NF006421">
    <property type="entry name" value="PRK08673.1"/>
    <property type="match status" value="1"/>
</dbReference>
<keyword evidence="4" id="KW-1185">Reference proteome</keyword>
<keyword evidence="1 3" id="KW-0808">Transferase</keyword>
<dbReference type="InterPro" id="IPR006268">
    <property type="entry name" value="DAHP_syn_2"/>
</dbReference>
<dbReference type="EC" id="2.5.1.54" evidence="3"/>
<protein>
    <submittedName>
        <fullName evidence="3">3-deoxy-7-phosphoheptulonate synthase</fullName>
        <ecNumber evidence="3">2.5.1.54</ecNumber>
    </submittedName>
</protein>
<dbReference type="InterPro" id="IPR052899">
    <property type="entry name" value="Class-I_DAHP_synthase"/>
</dbReference>
<comment type="caution">
    <text evidence="3">The sequence shown here is derived from an EMBL/GenBank/DDBJ whole genome shotgun (WGS) entry which is preliminary data.</text>
</comment>
<dbReference type="RefSeq" id="WP_197114384.1">
    <property type="nucleotide sequence ID" value="NZ_JACBXQ010000001.1"/>
</dbReference>
<accession>A0ABS0LNM8</accession>
<dbReference type="Gene3D" id="3.20.20.70">
    <property type="entry name" value="Aldolase class I"/>
    <property type="match status" value="1"/>
</dbReference>
<organism evidence="3 4">
    <name type="scientific">Facklamia lactis</name>
    <dbReference type="NCBI Taxonomy" id="2749967"/>
    <lineage>
        <taxon>Bacteria</taxon>
        <taxon>Bacillati</taxon>
        <taxon>Bacillota</taxon>
        <taxon>Bacilli</taxon>
        <taxon>Lactobacillales</taxon>
        <taxon>Aerococcaceae</taxon>
        <taxon>Facklamia</taxon>
    </lineage>
</organism>
<dbReference type="InterPro" id="IPR013785">
    <property type="entry name" value="Aldolase_TIM"/>
</dbReference>
<dbReference type="Pfam" id="PF00793">
    <property type="entry name" value="DAHP_synth_1"/>
    <property type="match status" value="1"/>
</dbReference>
<evidence type="ECO:0000259" key="2">
    <source>
        <dbReference type="Pfam" id="PF00793"/>
    </source>
</evidence>
<dbReference type="NCBIfam" id="NF009239">
    <property type="entry name" value="PRK12595.1"/>
    <property type="match status" value="1"/>
</dbReference>
<dbReference type="PANTHER" id="PTHR43018">
    <property type="entry name" value="PHOSPHO-2-DEHYDRO-3-DEOXYHEPTONATE ALDOLASE"/>
    <property type="match status" value="1"/>
</dbReference>
<dbReference type="PANTHER" id="PTHR43018:SF1">
    <property type="entry name" value="PROTEIN AROA(G)"/>
    <property type="match status" value="1"/>
</dbReference>
<dbReference type="InterPro" id="IPR006218">
    <property type="entry name" value="DAHP1/KDSA"/>
</dbReference>
<reference evidence="3 4" key="1">
    <citation type="submission" date="2020-07" db="EMBL/GenBank/DDBJ databases">
        <title>Facklamia lactis sp. nov., isolated from raw milk.</title>
        <authorList>
            <person name="Doll E.V."/>
            <person name="Huptas C."/>
            <person name="Staib L."/>
            <person name="Wenning M."/>
            <person name="Scherer S."/>
        </authorList>
    </citation>
    <scope>NUCLEOTIDE SEQUENCE [LARGE SCALE GENOMIC DNA]</scope>
    <source>
        <strain evidence="3 4">DSM 111018</strain>
    </source>
</reference>
<evidence type="ECO:0000313" key="4">
    <source>
        <dbReference type="Proteomes" id="UP000721415"/>
    </source>
</evidence>
<sequence>MPINPVQVKQVIFDGQQPVIIAGPCSIESEDHIYQEAHALKKAGVHMIRAGAYKPRTCPHDFQGLGFEAVKFLRQAADEVNLPMVTEVVSEYDIDLMADWVDMFQVGARNMYNYQLLKRLAKTGKPVLLKRGLSASLHEWEMAGLYLMTEGKAPVVYCERGIRSFQDQTRNTLDLAGAILMQTRTGQPVIIDPSHASGRRDLILPLTKASLAGGLAGVMIEVHHNPDQAWTDAAQIIDYPSLHQLMKECQPWIVSK</sequence>
<dbReference type="GO" id="GO:0003849">
    <property type="term" value="F:3-deoxy-7-phosphoheptulonate synthase activity"/>
    <property type="evidence" value="ECO:0007669"/>
    <property type="project" value="UniProtKB-EC"/>
</dbReference>
<dbReference type="Proteomes" id="UP000721415">
    <property type="component" value="Unassembled WGS sequence"/>
</dbReference>
<dbReference type="SUPFAM" id="SSF51569">
    <property type="entry name" value="Aldolase"/>
    <property type="match status" value="1"/>
</dbReference>
<evidence type="ECO:0000256" key="1">
    <source>
        <dbReference type="ARBA" id="ARBA00022679"/>
    </source>
</evidence>
<gene>
    <name evidence="3" type="primary">aroF</name>
    <name evidence="3" type="ORF">HZY91_02565</name>
</gene>
<dbReference type="EMBL" id="JACBXQ010000001">
    <property type="protein sequence ID" value="MBG9985773.1"/>
    <property type="molecule type" value="Genomic_DNA"/>
</dbReference>
<proteinExistence type="predicted"/>
<name>A0ABS0LNM8_9LACT</name>
<dbReference type="NCBIfam" id="TIGR01361">
    <property type="entry name" value="DAHP_synth_Bsub"/>
    <property type="match status" value="1"/>
</dbReference>
<evidence type="ECO:0000313" key="3">
    <source>
        <dbReference type="EMBL" id="MBG9985773.1"/>
    </source>
</evidence>
<feature type="domain" description="DAHP synthetase I/KDSA" evidence="2">
    <location>
        <begin position="12"/>
        <end position="246"/>
    </location>
</feature>